<gene>
    <name evidence="10" type="ORF">GWI71_09200</name>
</gene>
<evidence type="ECO:0000256" key="5">
    <source>
        <dbReference type="ARBA" id="ARBA00022989"/>
    </source>
</evidence>
<comment type="caution">
    <text evidence="10">The sequence shown here is derived from an EMBL/GenBank/DDBJ whole genome shotgun (WGS) entry which is preliminary data.</text>
</comment>
<dbReference type="SUPFAM" id="SSF103473">
    <property type="entry name" value="MFS general substrate transporter"/>
    <property type="match status" value="1"/>
</dbReference>
<evidence type="ECO:0000256" key="7">
    <source>
        <dbReference type="SAM" id="MobiDB-lite"/>
    </source>
</evidence>
<accession>A0ABW9ZLE7</accession>
<evidence type="ECO:0000256" key="2">
    <source>
        <dbReference type="ARBA" id="ARBA00022448"/>
    </source>
</evidence>
<comment type="subcellular location">
    <subcellularLocation>
        <location evidence="1">Cell membrane</location>
        <topology evidence="1">Multi-pass membrane protein</topology>
    </subcellularLocation>
</comment>
<name>A0ABW9ZLE7_9HYPH</name>
<proteinExistence type="predicted"/>
<keyword evidence="6 8" id="KW-0472">Membrane</keyword>
<evidence type="ECO:0000259" key="9">
    <source>
        <dbReference type="PROSITE" id="PS50850"/>
    </source>
</evidence>
<evidence type="ECO:0000313" key="10">
    <source>
        <dbReference type="EMBL" id="NBN63854.1"/>
    </source>
</evidence>
<dbReference type="CDD" id="cd06173">
    <property type="entry name" value="MFS_MefA_like"/>
    <property type="match status" value="1"/>
</dbReference>
<dbReference type="PANTHER" id="PTHR23513">
    <property type="entry name" value="INTEGRAL MEMBRANE EFFLUX PROTEIN-RELATED"/>
    <property type="match status" value="1"/>
</dbReference>
<dbReference type="InterPro" id="IPR020846">
    <property type="entry name" value="MFS_dom"/>
</dbReference>
<evidence type="ECO:0000256" key="8">
    <source>
        <dbReference type="SAM" id="Phobius"/>
    </source>
</evidence>
<evidence type="ECO:0000256" key="1">
    <source>
        <dbReference type="ARBA" id="ARBA00004651"/>
    </source>
</evidence>
<dbReference type="Pfam" id="PF05977">
    <property type="entry name" value="MFS_3"/>
    <property type="match status" value="1"/>
</dbReference>
<feature type="transmembrane region" description="Helical" evidence="8">
    <location>
        <begin position="339"/>
        <end position="361"/>
    </location>
</feature>
<evidence type="ECO:0000313" key="11">
    <source>
        <dbReference type="Proteomes" id="UP000541347"/>
    </source>
</evidence>
<keyword evidence="3" id="KW-1003">Cell membrane</keyword>
<dbReference type="Proteomes" id="UP000541347">
    <property type="component" value="Unassembled WGS sequence"/>
</dbReference>
<evidence type="ECO:0000256" key="4">
    <source>
        <dbReference type="ARBA" id="ARBA00022692"/>
    </source>
</evidence>
<feature type="region of interest" description="Disordered" evidence="7">
    <location>
        <begin position="1"/>
        <end position="31"/>
    </location>
</feature>
<evidence type="ECO:0000256" key="6">
    <source>
        <dbReference type="ARBA" id="ARBA00023136"/>
    </source>
</evidence>
<feature type="transmembrane region" description="Helical" evidence="8">
    <location>
        <begin position="198"/>
        <end position="218"/>
    </location>
</feature>
<protein>
    <submittedName>
        <fullName evidence="10">MFS transporter</fullName>
    </submittedName>
</protein>
<feature type="domain" description="Major facilitator superfamily (MFS) profile" evidence="9">
    <location>
        <begin position="40"/>
        <end position="428"/>
    </location>
</feature>
<keyword evidence="4 8" id="KW-0812">Transmembrane</keyword>
<feature type="transmembrane region" description="Helical" evidence="8">
    <location>
        <begin position="373"/>
        <end position="392"/>
    </location>
</feature>
<sequence>MTTGSRAAGSQPAEEPTSTPTGSRGDRLPPSPWSPFRSTAFAVIWTAVLVSNAGLWMRDVASGWLMTGLAASPLMVALVQAALLVPVFLFALPAGALADLVDRRRLLIAVQSGLAVLSLIMAGLVAAEMMTPALLLACTFAAGTGAALAAPAFQSIVPALVPKRDLRAALALNSMGINIARALGPALGGLVLATAGVALAYALDALSTLVAVAAFLWWRPPPPTSTRQPERFVPAMIAGLGYVLRAPAMHRVVLRAAAFFFCASAYWALLPLLARDVLQVEAAFYGLMLAAVGAGAVAGAVLLPRLARQLSASHLVLAGSLLTAVAMAGLTLVPHPGLALAWLALAGLAWITVLTQLNVAAQTSLADWVRARGLAVYLMVFYGAMAGGSAVWGQIAGVAGVDAALLSAAGLLALSALVVARVLLPDGSADLTPSRHWPQPVTAGTPDPAAGPVLVTLTWQVAADKRDEFIAAAHAFAQRRRRDGAFGWQIWEDVARPGQHVEAFLASTWADHLRQHERMTQEDAAAQANLVALAEAPPEVRHHLASRQQTEAGTACG</sequence>
<organism evidence="10 11">
    <name type="scientific">Pannonibacter tanglangensis</name>
    <dbReference type="NCBI Taxonomy" id="2750084"/>
    <lineage>
        <taxon>Bacteria</taxon>
        <taxon>Pseudomonadati</taxon>
        <taxon>Pseudomonadota</taxon>
        <taxon>Alphaproteobacteria</taxon>
        <taxon>Hyphomicrobiales</taxon>
        <taxon>Stappiaceae</taxon>
        <taxon>Pannonibacter</taxon>
    </lineage>
</organism>
<reference evidence="10 11" key="1">
    <citation type="submission" date="2020-01" db="EMBL/GenBank/DDBJ databases">
        <authorList>
            <person name="Peng S.Y."/>
            <person name="Li J."/>
            <person name="Wang M."/>
            <person name="Wang L."/>
            <person name="Wang C.Q."/>
            <person name="Wang J.R."/>
        </authorList>
    </citation>
    <scope>NUCLEOTIDE SEQUENCE [LARGE SCALE GENOMIC DNA]</scope>
    <source>
        <strain evidence="10 11">XCT-34</strain>
    </source>
</reference>
<dbReference type="RefSeq" id="WP_161675812.1">
    <property type="nucleotide sequence ID" value="NZ_JAABLP010000002.1"/>
</dbReference>
<dbReference type="InterPro" id="IPR010290">
    <property type="entry name" value="TM_effector"/>
</dbReference>
<evidence type="ECO:0000256" key="3">
    <source>
        <dbReference type="ARBA" id="ARBA00022475"/>
    </source>
</evidence>
<feature type="transmembrane region" description="Helical" evidence="8">
    <location>
        <begin position="106"/>
        <end position="127"/>
    </location>
</feature>
<dbReference type="InterPro" id="IPR036259">
    <property type="entry name" value="MFS_trans_sf"/>
</dbReference>
<keyword evidence="5 8" id="KW-1133">Transmembrane helix</keyword>
<feature type="transmembrane region" description="Helical" evidence="8">
    <location>
        <begin position="133"/>
        <end position="157"/>
    </location>
</feature>
<keyword evidence="2" id="KW-0813">Transport</keyword>
<keyword evidence="11" id="KW-1185">Reference proteome</keyword>
<dbReference type="PROSITE" id="PS50850">
    <property type="entry name" value="MFS"/>
    <property type="match status" value="1"/>
</dbReference>
<feature type="transmembrane region" description="Helical" evidence="8">
    <location>
        <begin position="282"/>
        <end position="303"/>
    </location>
</feature>
<feature type="transmembrane region" description="Helical" evidence="8">
    <location>
        <begin position="404"/>
        <end position="424"/>
    </location>
</feature>
<feature type="transmembrane region" description="Helical" evidence="8">
    <location>
        <begin position="252"/>
        <end position="270"/>
    </location>
</feature>
<dbReference type="Gene3D" id="1.20.1250.20">
    <property type="entry name" value="MFS general substrate transporter like domains"/>
    <property type="match status" value="1"/>
</dbReference>
<feature type="transmembrane region" description="Helical" evidence="8">
    <location>
        <begin position="39"/>
        <end position="57"/>
    </location>
</feature>
<dbReference type="PANTHER" id="PTHR23513:SF11">
    <property type="entry name" value="STAPHYLOFERRIN A TRANSPORTER"/>
    <property type="match status" value="1"/>
</dbReference>
<feature type="transmembrane region" description="Helical" evidence="8">
    <location>
        <begin position="69"/>
        <end position="94"/>
    </location>
</feature>
<dbReference type="EMBL" id="JAABLP010000002">
    <property type="protein sequence ID" value="NBN63854.1"/>
    <property type="molecule type" value="Genomic_DNA"/>
</dbReference>
<feature type="transmembrane region" description="Helical" evidence="8">
    <location>
        <begin position="315"/>
        <end position="333"/>
    </location>
</feature>